<name>A0ABD3GUG6_9MARC</name>
<dbReference type="EMBL" id="JBJQOH010000006">
    <property type="protein sequence ID" value="KAL3682890.1"/>
    <property type="molecule type" value="Genomic_DNA"/>
</dbReference>
<feature type="compositionally biased region" description="Polar residues" evidence="1">
    <location>
        <begin position="161"/>
        <end position="175"/>
    </location>
</feature>
<reference evidence="2 3" key="1">
    <citation type="submission" date="2024-09" db="EMBL/GenBank/DDBJ databases">
        <title>Chromosome-scale assembly of Riccia sorocarpa.</title>
        <authorList>
            <person name="Paukszto L."/>
        </authorList>
    </citation>
    <scope>NUCLEOTIDE SEQUENCE [LARGE SCALE GENOMIC DNA]</scope>
    <source>
        <strain evidence="2">LP-2024</strain>
        <tissue evidence="2">Aerial parts of the thallus</tissue>
    </source>
</reference>
<evidence type="ECO:0000313" key="3">
    <source>
        <dbReference type="Proteomes" id="UP001633002"/>
    </source>
</evidence>
<dbReference type="AlphaFoldDB" id="A0ABD3GUG6"/>
<protein>
    <submittedName>
        <fullName evidence="2">Uncharacterized protein</fullName>
    </submittedName>
</protein>
<sequence>MPRLEPPMAPLQLAGVLLVPMVMMQNLMKAVEKRRTTMARHHSRSLLRRMERMERMETLDRMKREPVQPVQPPVQPVITEAQRILRFVMGGESSAPRTLAPLPTVQRAIPLGPQQSVLQAIPLDPQDIVARTATTLTATTQPSVVRTVVSDPSGARITVPEPSSRQTRAQTQIQPASARGTEERRGKKSKKSKK</sequence>
<accession>A0ABD3GUG6</accession>
<evidence type="ECO:0000313" key="2">
    <source>
        <dbReference type="EMBL" id="KAL3682890.1"/>
    </source>
</evidence>
<evidence type="ECO:0000256" key="1">
    <source>
        <dbReference type="SAM" id="MobiDB-lite"/>
    </source>
</evidence>
<gene>
    <name evidence="2" type="ORF">R1sor_000912</name>
</gene>
<feature type="region of interest" description="Disordered" evidence="1">
    <location>
        <begin position="151"/>
        <end position="194"/>
    </location>
</feature>
<dbReference type="Proteomes" id="UP001633002">
    <property type="component" value="Unassembled WGS sequence"/>
</dbReference>
<comment type="caution">
    <text evidence="2">The sequence shown here is derived from an EMBL/GenBank/DDBJ whole genome shotgun (WGS) entry which is preliminary data.</text>
</comment>
<keyword evidence="3" id="KW-1185">Reference proteome</keyword>
<proteinExistence type="predicted"/>
<organism evidence="2 3">
    <name type="scientific">Riccia sorocarpa</name>
    <dbReference type="NCBI Taxonomy" id="122646"/>
    <lineage>
        <taxon>Eukaryota</taxon>
        <taxon>Viridiplantae</taxon>
        <taxon>Streptophyta</taxon>
        <taxon>Embryophyta</taxon>
        <taxon>Marchantiophyta</taxon>
        <taxon>Marchantiopsida</taxon>
        <taxon>Marchantiidae</taxon>
        <taxon>Marchantiales</taxon>
        <taxon>Ricciaceae</taxon>
        <taxon>Riccia</taxon>
    </lineage>
</organism>